<organism evidence="1 2">
    <name type="scientific">Prevotella intermedia</name>
    <dbReference type="NCBI Taxonomy" id="28131"/>
    <lineage>
        <taxon>Bacteria</taxon>
        <taxon>Pseudomonadati</taxon>
        <taxon>Bacteroidota</taxon>
        <taxon>Bacteroidia</taxon>
        <taxon>Bacteroidales</taxon>
        <taxon>Prevotellaceae</taxon>
        <taxon>Prevotella</taxon>
    </lineage>
</organism>
<protein>
    <submittedName>
        <fullName evidence="1">Uncharacterized protein</fullName>
    </submittedName>
</protein>
<name>A0A2M8TUU3_PREIN</name>
<comment type="caution">
    <text evidence="1">The sequence shown here is derived from an EMBL/GenBank/DDBJ whole genome shotgun (WGS) entry which is preliminary data.</text>
</comment>
<sequence>MAKTIVLLLVVEMFLSCSFNTKRKRENIEERDSFSYNWAMDKTFFKGIRLYPLEDTITSILESQKKGVYLELERGDTLVLITNIDRLFNNSISSFKDKLEIRQFYKSYDIDFDDDLPISCYITNRCDSFIYQLGIKKNYLLEYGNIKSNLLVSDSFKIGIDIKTMFSRYGIPIPQKIKRYKYIAIISTEVIGEAWYTKYNIQIKNNTPSFSLILIQLSNGTIKKINFTNIGTDSIIET</sequence>
<gene>
    <name evidence="1" type="ORF">CTM58_06155</name>
</gene>
<evidence type="ECO:0000313" key="2">
    <source>
        <dbReference type="Proteomes" id="UP000229884"/>
    </source>
</evidence>
<reference evidence="1 2" key="1">
    <citation type="submission" date="2017-11" db="EMBL/GenBank/DDBJ databases">
        <title>Genome sequencing of Prevotella intermedia KCOM 2832.</title>
        <authorList>
            <person name="Kook J.-K."/>
            <person name="Park S.-N."/>
            <person name="Lim Y.K."/>
        </authorList>
    </citation>
    <scope>NUCLEOTIDE SEQUENCE [LARGE SCALE GENOMIC DNA]</scope>
    <source>
        <strain evidence="1 2">KCOM 2832</strain>
    </source>
</reference>
<evidence type="ECO:0000313" key="1">
    <source>
        <dbReference type="EMBL" id="PJI27714.1"/>
    </source>
</evidence>
<dbReference type="Proteomes" id="UP000229884">
    <property type="component" value="Unassembled WGS sequence"/>
</dbReference>
<dbReference type="AlphaFoldDB" id="A0A2M8TUU3"/>
<dbReference type="EMBL" id="PENG01000001">
    <property type="protein sequence ID" value="PJI27714.1"/>
    <property type="molecule type" value="Genomic_DNA"/>
</dbReference>
<proteinExistence type="predicted"/>
<accession>A0A2M8TUU3</accession>
<dbReference type="RefSeq" id="WP_100370644.1">
    <property type="nucleotide sequence ID" value="NZ_PENG01000001.1"/>
</dbReference>